<dbReference type="EC" id="1.-.-.-" evidence="2"/>
<dbReference type="SUPFAM" id="SSF50475">
    <property type="entry name" value="FMN-binding split barrel"/>
    <property type="match status" value="1"/>
</dbReference>
<dbReference type="Proteomes" id="UP001227126">
    <property type="component" value="Unassembled WGS sequence"/>
</dbReference>
<organism evidence="2 3">
    <name type="scientific">Sedimentitalea xiamensis</name>
    <dbReference type="NCBI Taxonomy" id="3050037"/>
    <lineage>
        <taxon>Bacteria</taxon>
        <taxon>Pseudomonadati</taxon>
        <taxon>Pseudomonadota</taxon>
        <taxon>Alphaproteobacteria</taxon>
        <taxon>Rhodobacterales</taxon>
        <taxon>Paracoccaceae</taxon>
        <taxon>Sedimentitalea</taxon>
    </lineage>
</organism>
<keyword evidence="2" id="KW-0560">Oxidoreductase</keyword>
<gene>
    <name evidence="2" type="ORF">QO034_04490</name>
</gene>
<dbReference type="PANTHER" id="PTHR39336">
    <property type="entry name" value="PYRIDOXAMINE PHOSPHATE OXIDASE FAMILY PROTEIN (AFU_ORTHOLOGUE AFUA_6G11440)"/>
    <property type="match status" value="1"/>
</dbReference>
<dbReference type="Pfam" id="PF01243">
    <property type="entry name" value="PNPOx_N"/>
    <property type="match status" value="1"/>
</dbReference>
<dbReference type="InterPro" id="IPR012349">
    <property type="entry name" value="Split_barrel_FMN-bd"/>
</dbReference>
<dbReference type="EMBL" id="JASNJE010000004">
    <property type="protein sequence ID" value="MDK3072362.1"/>
    <property type="molecule type" value="Genomic_DNA"/>
</dbReference>
<accession>A0ABT7FB87</accession>
<dbReference type="GO" id="GO:0004733">
    <property type="term" value="F:pyridoxamine phosphate oxidase activity"/>
    <property type="evidence" value="ECO:0007669"/>
    <property type="project" value="UniProtKB-EC"/>
</dbReference>
<reference evidence="2 3" key="1">
    <citation type="submission" date="2023-05" db="EMBL/GenBank/DDBJ databases">
        <title>Sedimentitalea sp. nov. JM2-8.</title>
        <authorList>
            <person name="Huang J."/>
        </authorList>
    </citation>
    <scope>NUCLEOTIDE SEQUENCE [LARGE SCALE GENOMIC DNA]</scope>
    <source>
        <strain evidence="2 3">JM2-8</strain>
    </source>
</reference>
<keyword evidence="3" id="KW-1185">Reference proteome</keyword>
<feature type="domain" description="Pyridoxamine 5'-phosphate oxidase N-terminal" evidence="1">
    <location>
        <begin position="9"/>
        <end position="131"/>
    </location>
</feature>
<dbReference type="EC" id="1.4.3.5" evidence="2"/>
<proteinExistence type="predicted"/>
<evidence type="ECO:0000259" key="1">
    <source>
        <dbReference type="Pfam" id="PF01243"/>
    </source>
</evidence>
<dbReference type="PANTHER" id="PTHR39336:SF1">
    <property type="entry name" value="PYRIDOXAMINE PHOSPHATE OXIDASE FAMILY PROTEIN (AFU_ORTHOLOGUE AFUA_6G11440)"/>
    <property type="match status" value="1"/>
</dbReference>
<dbReference type="Gene3D" id="2.30.110.10">
    <property type="entry name" value="Electron Transport, Fmn-binding Protein, Chain A"/>
    <property type="match status" value="1"/>
</dbReference>
<dbReference type="RefSeq" id="WP_284484308.1">
    <property type="nucleotide sequence ID" value="NZ_JASNJE010000004.1"/>
</dbReference>
<dbReference type="InterPro" id="IPR011576">
    <property type="entry name" value="Pyridox_Oxase_N"/>
</dbReference>
<comment type="caution">
    <text evidence="2">The sequence shown here is derived from an EMBL/GenBank/DDBJ whole genome shotgun (WGS) entry which is preliminary data.</text>
</comment>
<evidence type="ECO:0000313" key="3">
    <source>
        <dbReference type="Proteomes" id="UP001227126"/>
    </source>
</evidence>
<protein>
    <submittedName>
        <fullName evidence="2">Pyridoxamine 5'-phosphate oxidase family protein</fullName>
        <ecNumber evidence="2">1.-.-.-</ecNumber>
        <ecNumber evidence="2">1.4.3.5</ecNumber>
    </submittedName>
</protein>
<evidence type="ECO:0000313" key="2">
    <source>
        <dbReference type="EMBL" id="MDK3072362.1"/>
    </source>
</evidence>
<name>A0ABT7FB87_9RHOB</name>
<sequence>MAKQFPSLTDDHCRFIADQHVFFTGSAAPDGRVNVSPKGMDSLRVRGPNRLLWRNLTGSGNETAGHLREHPRVTLMWCSFSRRPLILQAYGTARAVHCDHADWDELSSVFPPHRGARQVFDMTIDLVQTSCGYAVPFMDFTGERDALSKWTQAKSDADLRAYWQDKNARTIDGKPTGVPIP</sequence>